<evidence type="ECO:0000259" key="1">
    <source>
        <dbReference type="Pfam" id="PF09331"/>
    </source>
</evidence>
<keyword evidence="3" id="KW-1185">Reference proteome</keyword>
<reference evidence="2 3" key="1">
    <citation type="submission" date="2023-10" db="EMBL/GenBank/DDBJ databases">
        <title>Genome-Wide Identification Analysis in wild type Solanum Pinnatisectum Reveals Some Genes Defensing Phytophthora Infestans.</title>
        <authorList>
            <person name="Sun C."/>
        </authorList>
    </citation>
    <scope>NUCLEOTIDE SEQUENCE [LARGE SCALE GENOMIC DNA]</scope>
    <source>
        <strain evidence="2">LQN</strain>
        <tissue evidence="2">Leaf</tissue>
    </source>
</reference>
<dbReference type="InterPro" id="IPR015410">
    <property type="entry name" value="DUF1985"/>
</dbReference>
<protein>
    <recommendedName>
        <fullName evidence="1">DUF1985 domain-containing protein</fullName>
    </recommendedName>
</protein>
<dbReference type="EMBL" id="JAWPEI010000010">
    <property type="protein sequence ID" value="KAK4713475.1"/>
    <property type="molecule type" value="Genomic_DNA"/>
</dbReference>
<dbReference type="AlphaFoldDB" id="A0AAV9KLH8"/>
<dbReference type="Proteomes" id="UP001311915">
    <property type="component" value="Unassembled WGS sequence"/>
</dbReference>
<dbReference type="Pfam" id="PF09331">
    <property type="entry name" value="DUF1985"/>
    <property type="match status" value="1"/>
</dbReference>
<feature type="domain" description="DUF1985" evidence="1">
    <location>
        <begin position="3"/>
        <end position="75"/>
    </location>
</feature>
<comment type="caution">
    <text evidence="2">The sequence shown here is derived from an EMBL/GenBank/DDBJ whole genome shotgun (WGS) entry which is preliminary data.</text>
</comment>
<sequence>MSRYFSNATDKVLKVDFLRVFNEEGLIRSEHMFNMMMIYIISTFILSSPPNNSHIPKDHFLCVESGQYSTYPWGNL</sequence>
<name>A0AAV9KLH8_9SOLN</name>
<evidence type="ECO:0000313" key="3">
    <source>
        <dbReference type="Proteomes" id="UP001311915"/>
    </source>
</evidence>
<evidence type="ECO:0000313" key="2">
    <source>
        <dbReference type="EMBL" id="KAK4713475.1"/>
    </source>
</evidence>
<proteinExistence type="predicted"/>
<accession>A0AAV9KLH8</accession>
<gene>
    <name evidence="2" type="ORF">R3W88_019382</name>
</gene>
<organism evidence="2 3">
    <name type="scientific">Solanum pinnatisectum</name>
    <name type="common">tansyleaf nightshade</name>
    <dbReference type="NCBI Taxonomy" id="50273"/>
    <lineage>
        <taxon>Eukaryota</taxon>
        <taxon>Viridiplantae</taxon>
        <taxon>Streptophyta</taxon>
        <taxon>Embryophyta</taxon>
        <taxon>Tracheophyta</taxon>
        <taxon>Spermatophyta</taxon>
        <taxon>Magnoliopsida</taxon>
        <taxon>eudicotyledons</taxon>
        <taxon>Gunneridae</taxon>
        <taxon>Pentapetalae</taxon>
        <taxon>asterids</taxon>
        <taxon>lamiids</taxon>
        <taxon>Solanales</taxon>
        <taxon>Solanaceae</taxon>
        <taxon>Solanoideae</taxon>
        <taxon>Solaneae</taxon>
        <taxon>Solanum</taxon>
    </lineage>
</organism>